<protein>
    <submittedName>
        <fullName evidence="1">Uncharacterized protein</fullName>
    </submittedName>
</protein>
<accession>A0AAP9DB63</accession>
<organism evidence="1 2">
    <name type="scientific">Leclercia adecarboxylata</name>
    <dbReference type="NCBI Taxonomy" id="83655"/>
    <lineage>
        <taxon>Bacteria</taxon>
        <taxon>Pseudomonadati</taxon>
        <taxon>Pseudomonadota</taxon>
        <taxon>Gammaproteobacteria</taxon>
        <taxon>Enterobacterales</taxon>
        <taxon>Enterobacteriaceae</taxon>
        <taxon>Leclercia</taxon>
    </lineage>
</organism>
<evidence type="ECO:0000313" key="1">
    <source>
        <dbReference type="EMBL" id="QDK18916.1"/>
    </source>
</evidence>
<sequence length="223" mass="25432">MGRKHTPFTSLSRRKRRAKTLHIKNLIYRERDRLGGIFYDECDQAVALASGRWTWSDIIFLSKDPAIFWNAEIITANVAFADAVENIAFNEAFSKLNAAETQQEMHLDFTPDVSSNGKRWLRKPALKYPQFDGLTFNDFIDKRALEIARDNPPAIYCGYRILPGYASGIGLQIVVEADRLNRAVIETAIADFRSRGERNWISDVPARVCYSDKTISTPLKIKE</sequence>
<gene>
    <name evidence="1" type="ORF">ES815_11635</name>
</gene>
<proteinExistence type="predicted"/>
<evidence type="ECO:0000313" key="2">
    <source>
        <dbReference type="Proteomes" id="UP000317812"/>
    </source>
</evidence>
<dbReference type="AlphaFoldDB" id="A0AAP9DB63"/>
<dbReference type="Proteomes" id="UP000317812">
    <property type="component" value="Chromosome"/>
</dbReference>
<dbReference type="EMBL" id="CP035382">
    <property type="protein sequence ID" value="QDK18916.1"/>
    <property type="molecule type" value="Genomic_DNA"/>
</dbReference>
<name>A0AAP9DB63_9ENTR</name>
<dbReference type="RefSeq" id="WP_142487917.1">
    <property type="nucleotide sequence ID" value="NZ_CP035382.1"/>
</dbReference>
<reference evidence="1 2" key="1">
    <citation type="submission" date="2019-01" db="EMBL/GenBank/DDBJ databases">
        <title>Florfenicol resistance in Enterobacteriaceae and whole-genome sequence analysis of florfenicol-resistant Leclercia adecarboxylata strain R25.</title>
        <authorList>
            <person name="Bao Q."/>
            <person name="Ying Y."/>
        </authorList>
    </citation>
    <scope>NUCLEOTIDE SEQUENCE [LARGE SCALE GENOMIC DNA]</scope>
    <source>
        <strain evidence="1 2">R25</strain>
    </source>
</reference>